<dbReference type="eggNOG" id="COG0457">
    <property type="taxonomic scope" value="Bacteria"/>
</dbReference>
<dbReference type="Gene3D" id="1.25.40.10">
    <property type="entry name" value="Tetratricopeptide repeat domain"/>
    <property type="match status" value="1"/>
</dbReference>
<gene>
    <name evidence="6" type="ordered locus">HCH_02603</name>
</gene>
<dbReference type="SMART" id="SM00028">
    <property type="entry name" value="TPR"/>
    <property type="match status" value="3"/>
</dbReference>
<dbReference type="InterPro" id="IPR019734">
    <property type="entry name" value="TPR_rpt"/>
</dbReference>
<dbReference type="PROSITE" id="PS50005">
    <property type="entry name" value="TPR"/>
    <property type="match status" value="2"/>
</dbReference>
<dbReference type="Pfam" id="PF25063">
    <property type="entry name" value="ARM_TT21_C"/>
    <property type="match status" value="1"/>
</dbReference>
<dbReference type="STRING" id="349521.HCH_02603"/>
<dbReference type="KEGG" id="hch:HCH_02603"/>
<dbReference type="InterPro" id="IPR011990">
    <property type="entry name" value="TPR-like_helical_dom_sf"/>
</dbReference>
<dbReference type="InterPro" id="IPR056834">
    <property type="entry name" value="ARM_TT21_C"/>
</dbReference>
<accession>Q2SIX9</accession>
<evidence type="ECO:0000259" key="5">
    <source>
        <dbReference type="Pfam" id="PF25063"/>
    </source>
</evidence>
<reference evidence="6 7" key="1">
    <citation type="journal article" date="2005" name="Nucleic Acids Res.">
        <title>Genomic blueprint of Hahella chejuensis, a marine microbe producing an algicidal agent.</title>
        <authorList>
            <person name="Jeong H."/>
            <person name="Yim J.H."/>
            <person name="Lee C."/>
            <person name="Choi S.-H."/>
            <person name="Park Y.K."/>
            <person name="Yoon S.H."/>
            <person name="Hur C.-G."/>
            <person name="Kang H.-Y."/>
            <person name="Kim D."/>
            <person name="Lee H.H."/>
            <person name="Park K.H."/>
            <person name="Park S.-H."/>
            <person name="Park H.-S."/>
            <person name="Lee H.K."/>
            <person name="Oh T.K."/>
            <person name="Kim J.F."/>
        </authorList>
    </citation>
    <scope>NUCLEOTIDE SEQUENCE [LARGE SCALE GENOMIC DNA]</scope>
    <source>
        <strain evidence="6 7">KCTC 2396</strain>
    </source>
</reference>
<sequence>MKTFFSRISSLRVGCLALTLLLAACSGAPQKPSNNGGATGGADLSQVPEGARNQYAAALRDQKARNFGSALKKFQTVSEDYPQLSGPYINMGIIYMNTDAPDQAQAMFEKAVSVNGLNPEGYTLLGYLARRQGKFTEAEEYYRKAIAVDGSYAPARLNLGITYDLYMGKLKEALEQYQIYQSLQAQPDDEVNRWIVDLQSRLQ</sequence>
<keyword evidence="1" id="KW-0677">Repeat</keyword>
<name>Q2SIX9_HAHCH</name>
<feature type="repeat" description="TPR" evidence="3">
    <location>
        <begin position="85"/>
        <end position="118"/>
    </location>
</feature>
<protein>
    <submittedName>
        <fullName evidence="6">FOG: TPR repeat</fullName>
    </submittedName>
</protein>
<evidence type="ECO:0000256" key="1">
    <source>
        <dbReference type="ARBA" id="ARBA00022737"/>
    </source>
</evidence>
<proteinExistence type="predicted"/>
<keyword evidence="7" id="KW-1185">Reference proteome</keyword>
<organism evidence="6 7">
    <name type="scientific">Hahella chejuensis (strain KCTC 2396)</name>
    <dbReference type="NCBI Taxonomy" id="349521"/>
    <lineage>
        <taxon>Bacteria</taxon>
        <taxon>Pseudomonadati</taxon>
        <taxon>Pseudomonadota</taxon>
        <taxon>Gammaproteobacteria</taxon>
        <taxon>Oceanospirillales</taxon>
        <taxon>Hahellaceae</taxon>
        <taxon>Hahella</taxon>
    </lineage>
</organism>
<evidence type="ECO:0000256" key="4">
    <source>
        <dbReference type="SAM" id="SignalP"/>
    </source>
</evidence>
<feature type="repeat" description="TPR" evidence="3">
    <location>
        <begin position="119"/>
        <end position="152"/>
    </location>
</feature>
<dbReference type="EMBL" id="CP000155">
    <property type="protein sequence ID" value="ABC29395.1"/>
    <property type="molecule type" value="Genomic_DNA"/>
</dbReference>
<feature type="chain" id="PRO_5004215530" evidence="4">
    <location>
        <begin position="24"/>
        <end position="203"/>
    </location>
</feature>
<dbReference type="PROSITE" id="PS51257">
    <property type="entry name" value="PROKAR_LIPOPROTEIN"/>
    <property type="match status" value="1"/>
</dbReference>
<dbReference type="PANTHER" id="PTHR44943:SF8">
    <property type="entry name" value="TPR REPEAT-CONTAINING PROTEIN MJ0263"/>
    <property type="match status" value="1"/>
</dbReference>
<keyword evidence="2 3" id="KW-0802">TPR repeat</keyword>
<feature type="signal peptide" evidence="4">
    <location>
        <begin position="1"/>
        <end position="23"/>
    </location>
</feature>
<dbReference type="SUPFAM" id="SSF48452">
    <property type="entry name" value="TPR-like"/>
    <property type="match status" value="1"/>
</dbReference>
<keyword evidence="4" id="KW-0732">Signal</keyword>
<dbReference type="PANTHER" id="PTHR44943">
    <property type="entry name" value="CELLULOSE SYNTHASE OPERON PROTEIN C"/>
    <property type="match status" value="1"/>
</dbReference>
<dbReference type="AlphaFoldDB" id="Q2SIX9"/>
<evidence type="ECO:0000313" key="6">
    <source>
        <dbReference type="EMBL" id="ABC29395.1"/>
    </source>
</evidence>
<dbReference type="InterPro" id="IPR051685">
    <property type="entry name" value="Ycf3/AcsC/BcsC/TPR_MFPF"/>
</dbReference>
<feature type="domain" description="Tetratricopeptide repeat protein 21A/21B C-terminal ARM" evidence="5">
    <location>
        <begin position="56"/>
        <end position="154"/>
    </location>
</feature>
<dbReference type="OrthoDB" id="255821at2"/>
<evidence type="ECO:0000313" key="7">
    <source>
        <dbReference type="Proteomes" id="UP000000238"/>
    </source>
</evidence>
<dbReference type="Proteomes" id="UP000000238">
    <property type="component" value="Chromosome"/>
</dbReference>
<evidence type="ECO:0000256" key="2">
    <source>
        <dbReference type="ARBA" id="ARBA00022803"/>
    </source>
</evidence>
<dbReference type="RefSeq" id="WP_011396464.1">
    <property type="nucleotide sequence ID" value="NC_007645.1"/>
</dbReference>
<dbReference type="HOGENOM" id="CLU_092366_2_0_6"/>
<evidence type="ECO:0000256" key="3">
    <source>
        <dbReference type="PROSITE-ProRule" id="PRU00339"/>
    </source>
</evidence>